<dbReference type="GO" id="GO:0016020">
    <property type="term" value="C:membrane"/>
    <property type="evidence" value="ECO:0007669"/>
    <property type="project" value="InterPro"/>
</dbReference>
<dbReference type="AlphaFoldDB" id="A0A1L3ZXJ9"/>
<dbReference type="PANTHER" id="PTHR33219">
    <property type="entry name" value="YLMG HOMOLOG PROTEIN 2, CHLOROPLASTIC"/>
    <property type="match status" value="1"/>
</dbReference>
<accession>A0A1L3ZXJ9</accession>
<evidence type="ECO:0000313" key="4">
    <source>
        <dbReference type="Proteomes" id="UP000182063"/>
    </source>
</evidence>
<dbReference type="KEGG" id="sphj:BSL82_14550"/>
<gene>
    <name evidence="3" type="ORF">BSL82_14550</name>
</gene>
<name>A0A1L3ZXJ9_9SPHN</name>
<comment type="similarity">
    <text evidence="1">Belongs to the YggT family.</text>
</comment>
<evidence type="ECO:0000256" key="1">
    <source>
        <dbReference type="ARBA" id="ARBA00010894"/>
    </source>
</evidence>
<evidence type="ECO:0000256" key="2">
    <source>
        <dbReference type="SAM" id="Phobius"/>
    </source>
</evidence>
<dbReference type="RefSeq" id="WP_072598049.1">
    <property type="nucleotide sequence ID" value="NZ_CP018221.1"/>
</dbReference>
<dbReference type="STRING" id="1921510.BSL82_14550"/>
<feature type="transmembrane region" description="Helical" evidence="2">
    <location>
        <begin position="69"/>
        <end position="90"/>
    </location>
</feature>
<organism evidence="3 4">
    <name type="scientific">Tardibacter chloracetimidivorans</name>
    <dbReference type="NCBI Taxonomy" id="1921510"/>
    <lineage>
        <taxon>Bacteria</taxon>
        <taxon>Pseudomonadati</taxon>
        <taxon>Pseudomonadota</taxon>
        <taxon>Alphaproteobacteria</taxon>
        <taxon>Sphingomonadales</taxon>
        <taxon>Sphingomonadaceae</taxon>
        <taxon>Tardibacter</taxon>
    </lineage>
</organism>
<dbReference type="Pfam" id="PF02325">
    <property type="entry name" value="CCB3_YggT"/>
    <property type="match status" value="1"/>
</dbReference>
<keyword evidence="4" id="KW-1185">Reference proteome</keyword>
<proteinExistence type="inferred from homology"/>
<sequence>MNTLYALVGIITMLLQILIWIIVIQAILSWLVAFNVINVHNQFVRTVLHALERITEPLLRPIRRFMPDLGGIDFSPMVLILLLIAVQRLLPAVLFDTGAL</sequence>
<dbReference type="EMBL" id="CP018221">
    <property type="protein sequence ID" value="API60356.1"/>
    <property type="molecule type" value="Genomic_DNA"/>
</dbReference>
<dbReference type="Proteomes" id="UP000182063">
    <property type="component" value="Chromosome"/>
</dbReference>
<keyword evidence="2" id="KW-0812">Transmembrane</keyword>
<dbReference type="PANTHER" id="PTHR33219:SF14">
    <property type="entry name" value="PROTEIN COFACTOR ASSEMBLY OF COMPLEX C SUBUNIT B CCB3, CHLOROPLASTIC-RELATED"/>
    <property type="match status" value="1"/>
</dbReference>
<protein>
    <submittedName>
        <fullName evidence="3">Osmotic-shock protein</fullName>
    </submittedName>
</protein>
<keyword evidence="2" id="KW-1133">Transmembrane helix</keyword>
<reference evidence="4" key="1">
    <citation type="submission" date="2016-11" db="EMBL/GenBank/DDBJ databases">
        <title>Complete Genome Sequence of alachlor-degrading Sphingomonas sp. strain JJ-A5.</title>
        <authorList>
            <person name="Lee H."/>
            <person name="Ka J.-O."/>
        </authorList>
    </citation>
    <scope>NUCLEOTIDE SEQUENCE [LARGE SCALE GENOMIC DNA]</scope>
    <source>
        <strain evidence="4">JJ-A5</strain>
    </source>
</reference>
<dbReference type="OrthoDB" id="9814445at2"/>
<evidence type="ECO:0000313" key="3">
    <source>
        <dbReference type="EMBL" id="API60356.1"/>
    </source>
</evidence>
<feature type="transmembrane region" description="Helical" evidence="2">
    <location>
        <begin position="6"/>
        <end position="33"/>
    </location>
</feature>
<keyword evidence="2" id="KW-0472">Membrane</keyword>
<dbReference type="InterPro" id="IPR003425">
    <property type="entry name" value="CCB3/YggT"/>
</dbReference>